<dbReference type="InterPro" id="IPR003388">
    <property type="entry name" value="Reticulon"/>
</dbReference>
<evidence type="ECO:0000256" key="6">
    <source>
        <dbReference type="RuleBase" id="RU363132"/>
    </source>
</evidence>
<dbReference type="WBParaSite" id="sdigi.contig35.g2443.t1">
    <property type="protein sequence ID" value="sdigi.contig35.g2443.t1"/>
    <property type="gene ID" value="sdigi.contig35.g2443"/>
</dbReference>
<dbReference type="PANTHER" id="PTHR45799:SF2">
    <property type="entry name" value="RETICULON-LIKE PROTEIN"/>
    <property type="match status" value="1"/>
</dbReference>
<evidence type="ECO:0000256" key="4">
    <source>
        <dbReference type="ARBA" id="ARBA00022989"/>
    </source>
</evidence>
<proteinExistence type="predicted"/>
<evidence type="ECO:0000256" key="2">
    <source>
        <dbReference type="ARBA" id="ARBA00022692"/>
    </source>
</evidence>
<feature type="region of interest" description="Disordered" evidence="7">
    <location>
        <begin position="228"/>
        <end position="268"/>
    </location>
</feature>
<protein>
    <recommendedName>
        <fullName evidence="6">Reticulon-like protein</fullName>
    </recommendedName>
</protein>
<evidence type="ECO:0000259" key="8">
    <source>
        <dbReference type="PROSITE" id="PS50845"/>
    </source>
</evidence>
<evidence type="ECO:0000313" key="9">
    <source>
        <dbReference type="Proteomes" id="UP000887581"/>
    </source>
</evidence>
<dbReference type="InterPro" id="IPR046964">
    <property type="entry name" value="RTN1-4"/>
</dbReference>
<feature type="transmembrane region" description="Helical" evidence="6">
    <location>
        <begin position="427"/>
        <end position="452"/>
    </location>
</feature>
<dbReference type="Pfam" id="PF02453">
    <property type="entry name" value="Reticulon"/>
    <property type="match status" value="1"/>
</dbReference>
<evidence type="ECO:0000256" key="7">
    <source>
        <dbReference type="SAM" id="MobiDB-lite"/>
    </source>
</evidence>
<feature type="transmembrane region" description="Helical" evidence="6">
    <location>
        <begin position="531"/>
        <end position="551"/>
    </location>
</feature>
<evidence type="ECO:0000256" key="5">
    <source>
        <dbReference type="ARBA" id="ARBA00023136"/>
    </source>
</evidence>
<dbReference type="Gene3D" id="1.20.5.2480">
    <property type="match status" value="1"/>
</dbReference>
<name>A0A915PQZ2_9BILA</name>
<dbReference type="Proteomes" id="UP000887581">
    <property type="component" value="Unplaced"/>
</dbReference>
<evidence type="ECO:0000256" key="3">
    <source>
        <dbReference type="ARBA" id="ARBA00022824"/>
    </source>
</evidence>
<evidence type="ECO:0000256" key="1">
    <source>
        <dbReference type="ARBA" id="ARBA00004477"/>
    </source>
</evidence>
<keyword evidence="4 6" id="KW-1133">Transmembrane helix</keyword>
<dbReference type="GO" id="GO:0030424">
    <property type="term" value="C:axon"/>
    <property type="evidence" value="ECO:0007669"/>
    <property type="project" value="TreeGrafter"/>
</dbReference>
<evidence type="ECO:0000313" key="10">
    <source>
        <dbReference type="WBParaSite" id="sdigi.contig35.g2443.t1"/>
    </source>
</evidence>
<reference evidence="10" key="1">
    <citation type="submission" date="2022-11" db="UniProtKB">
        <authorList>
            <consortium name="WormBaseParasite"/>
        </authorList>
    </citation>
    <scope>IDENTIFICATION</scope>
</reference>
<dbReference type="AlphaFoldDB" id="A0A915PQZ2"/>
<keyword evidence="2 6" id="KW-0812">Transmembrane</keyword>
<organism evidence="9 10">
    <name type="scientific">Setaria digitata</name>
    <dbReference type="NCBI Taxonomy" id="48799"/>
    <lineage>
        <taxon>Eukaryota</taxon>
        <taxon>Metazoa</taxon>
        <taxon>Ecdysozoa</taxon>
        <taxon>Nematoda</taxon>
        <taxon>Chromadorea</taxon>
        <taxon>Rhabditida</taxon>
        <taxon>Spirurina</taxon>
        <taxon>Spiruromorpha</taxon>
        <taxon>Filarioidea</taxon>
        <taxon>Setariidae</taxon>
        <taxon>Setaria</taxon>
    </lineage>
</organism>
<sequence>MDHRFTSEEPFSGILPRAEEFTESVIEKVTDIASTGAEKVVNVANKVMSDATKVTSEAFGNKTKEVTEQSGGKEYQSLEIPSRDTASNVLSGIIHGVSSAAEEARSMGVDVAHSLEEGVNKAVHTFKDEFDGMVYEILEHSARNRAVFNEPVHEGHQVADYPAQQWGLDWRQYTDQAGDISLGHPNLDTGVKEAVQVADDGGAEQSMFDRKGPLTIPHQTADDLVLLSGDSDSSKQSGFELSPRPPTPPKELDDEDVKPTTIDVGQTAPFGSEYPRSILKNSAQGVKFNLKDMDPRHSSADVGPFVLLYLPYLPHGLMECFICVCVDKYLFELNYQRSQRLTALCVTTMADSSAGSSGIFDVLFRAVYSLISLTARTILRFGLTAALIASVLVTLHAAGQFSKRALSHKQDVLDIVYWRDPKKSGGILGISILMLLVLAKFPLIAVFSYAGLSVLGGTLGFRIYKLIEAQIKKTDGTNPYRVYLENREFHLPKEKVHQQVDALIEYAQLIGNELRRLFLAENIVESVKFGLLLWALTYVSYWFSGLSLLILGGSFGGAELCITCSFPALLAVFTIPKVYEVYQEPIDRNILIAKQHVDNINKMIDEKIPPFLKKSAVTASGTSHEKSH</sequence>
<feature type="transmembrane region" description="Helical" evidence="6">
    <location>
        <begin position="378"/>
        <end position="399"/>
    </location>
</feature>
<accession>A0A915PQZ2</accession>
<comment type="subcellular location">
    <subcellularLocation>
        <location evidence="1 6">Endoplasmic reticulum membrane</location>
        <topology evidence="1 6">Multi-pass membrane protein</topology>
    </subcellularLocation>
</comment>
<keyword evidence="3 6" id="KW-0256">Endoplasmic reticulum</keyword>
<keyword evidence="9" id="KW-1185">Reference proteome</keyword>
<dbReference type="PANTHER" id="PTHR45799">
    <property type="entry name" value="RETICULON-LIKE PROTEIN"/>
    <property type="match status" value="1"/>
</dbReference>
<dbReference type="PROSITE" id="PS50845">
    <property type="entry name" value="RETICULON"/>
    <property type="match status" value="1"/>
</dbReference>
<dbReference type="GO" id="GO:0005789">
    <property type="term" value="C:endoplasmic reticulum membrane"/>
    <property type="evidence" value="ECO:0007669"/>
    <property type="project" value="UniProtKB-SubCell"/>
</dbReference>
<keyword evidence="5 6" id="KW-0472">Membrane</keyword>
<feature type="domain" description="Reticulon" evidence="8">
    <location>
        <begin position="412"/>
        <end position="628"/>
    </location>
</feature>